<dbReference type="EMBL" id="VOFY01000008">
    <property type="protein sequence ID" value="KAA8590306.1"/>
    <property type="molecule type" value="Genomic_DNA"/>
</dbReference>
<accession>A0A5J5DC10</accession>
<keyword evidence="2" id="KW-1185">Reference proteome</keyword>
<gene>
    <name evidence="1" type="ORF">FQN60_014240</name>
</gene>
<dbReference type="AlphaFoldDB" id="A0A5J5DC10"/>
<name>A0A5J5DC10_9PERO</name>
<proteinExistence type="predicted"/>
<dbReference type="Proteomes" id="UP000327493">
    <property type="component" value="Chromosome 8"/>
</dbReference>
<sequence>MAASSLCRRSLKSSLYSPIYCVWQDFSGFIFLKSLSCCSLEGAFFLDVAEAAVTRQVPTIPCPSSRHLMCDSATLRWRSQRAAEGQFVLETKMLSFHLS</sequence>
<evidence type="ECO:0000313" key="2">
    <source>
        <dbReference type="Proteomes" id="UP000327493"/>
    </source>
</evidence>
<evidence type="ECO:0000313" key="1">
    <source>
        <dbReference type="EMBL" id="KAA8590306.1"/>
    </source>
</evidence>
<comment type="caution">
    <text evidence="1">The sequence shown here is derived from an EMBL/GenBank/DDBJ whole genome shotgun (WGS) entry which is preliminary data.</text>
</comment>
<protein>
    <submittedName>
        <fullName evidence="1">Uncharacterized protein</fullName>
    </submittedName>
</protein>
<reference evidence="1 2" key="1">
    <citation type="submission" date="2019-08" db="EMBL/GenBank/DDBJ databases">
        <title>A chromosome-level genome assembly, high-density linkage maps, and genome scans reveal the genomic architecture of hybrid incompatibilities underlying speciation via character displacement in darters (Percidae: Etheostominae).</title>
        <authorList>
            <person name="Moran R.L."/>
            <person name="Catchen J.M."/>
            <person name="Fuller R.C."/>
        </authorList>
    </citation>
    <scope>NUCLEOTIDE SEQUENCE [LARGE SCALE GENOMIC DNA]</scope>
    <source>
        <strain evidence="1">EspeVRDwgs_2016</strain>
        <tissue evidence="1">Muscle</tissue>
    </source>
</reference>
<organism evidence="1 2">
    <name type="scientific">Etheostoma spectabile</name>
    <name type="common">orangethroat darter</name>
    <dbReference type="NCBI Taxonomy" id="54343"/>
    <lineage>
        <taxon>Eukaryota</taxon>
        <taxon>Metazoa</taxon>
        <taxon>Chordata</taxon>
        <taxon>Craniata</taxon>
        <taxon>Vertebrata</taxon>
        <taxon>Euteleostomi</taxon>
        <taxon>Actinopterygii</taxon>
        <taxon>Neopterygii</taxon>
        <taxon>Teleostei</taxon>
        <taxon>Neoteleostei</taxon>
        <taxon>Acanthomorphata</taxon>
        <taxon>Eupercaria</taxon>
        <taxon>Perciformes</taxon>
        <taxon>Percoidei</taxon>
        <taxon>Percidae</taxon>
        <taxon>Etheostomatinae</taxon>
        <taxon>Etheostoma</taxon>
    </lineage>
</organism>